<evidence type="ECO:0000313" key="3">
    <source>
        <dbReference type="Proteomes" id="UP000507470"/>
    </source>
</evidence>
<keyword evidence="3" id="KW-1185">Reference proteome</keyword>
<dbReference type="AlphaFoldDB" id="A0A6J8APH2"/>
<accession>A0A6J8APH2</accession>
<reference evidence="2 3" key="1">
    <citation type="submission" date="2020-06" db="EMBL/GenBank/DDBJ databases">
        <authorList>
            <person name="Li R."/>
            <person name="Bekaert M."/>
        </authorList>
    </citation>
    <scope>NUCLEOTIDE SEQUENCE [LARGE SCALE GENOMIC DNA]</scope>
    <source>
        <strain evidence="3">wild</strain>
    </source>
</reference>
<feature type="compositionally biased region" description="Low complexity" evidence="1">
    <location>
        <begin position="1"/>
        <end position="17"/>
    </location>
</feature>
<dbReference type="Proteomes" id="UP000507470">
    <property type="component" value="Unassembled WGS sequence"/>
</dbReference>
<organism evidence="2 3">
    <name type="scientific">Mytilus coruscus</name>
    <name type="common">Sea mussel</name>
    <dbReference type="NCBI Taxonomy" id="42192"/>
    <lineage>
        <taxon>Eukaryota</taxon>
        <taxon>Metazoa</taxon>
        <taxon>Spiralia</taxon>
        <taxon>Lophotrochozoa</taxon>
        <taxon>Mollusca</taxon>
        <taxon>Bivalvia</taxon>
        <taxon>Autobranchia</taxon>
        <taxon>Pteriomorphia</taxon>
        <taxon>Mytilida</taxon>
        <taxon>Mytiloidea</taxon>
        <taxon>Mytilidae</taxon>
        <taxon>Mytilinae</taxon>
        <taxon>Mytilus</taxon>
    </lineage>
</organism>
<sequence>MTSIYGMNNTDGMNNNDSMKTETARHRHGPNETTYSSDVIADIVESTSKVCIENQISDLVDILRYYQSKFGIGRKLDIENVAEMAEQSLRGHTEMRSNFGRHMARVMTKVNDFYYVNLNNNNPRNPGRCSLDWDEFQEFVNMKECLEQLFQQLATATSNSTAMTLQWAEIFQQGEAFTCAVIDELKI</sequence>
<protein>
    <submittedName>
        <fullName evidence="2">Uncharacterized protein</fullName>
    </submittedName>
</protein>
<gene>
    <name evidence="2" type="ORF">MCOR_10160</name>
</gene>
<proteinExistence type="predicted"/>
<dbReference type="EMBL" id="CACVKT020001814">
    <property type="protein sequence ID" value="CAC5371842.1"/>
    <property type="molecule type" value="Genomic_DNA"/>
</dbReference>
<feature type="region of interest" description="Disordered" evidence="1">
    <location>
        <begin position="1"/>
        <end position="33"/>
    </location>
</feature>
<evidence type="ECO:0000256" key="1">
    <source>
        <dbReference type="SAM" id="MobiDB-lite"/>
    </source>
</evidence>
<evidence type="ECO:0000313" key="2">
    <source>
        <dbReference type="EMBL" id="CAC5371842.1"/>
    </source>
</evidence>
<name>A0A6J8APH2_MYTCO</name>